<dbReference type="Pfam" id="PF00046">
    <property type="entry name" value="Homeodomain"/>
    <property type="match status" value="1"/>
</dbReference>
<evidence type="ECO:0000313" key="9">
    <source>
        <dbReference type="Proteomes" id="UP001159427"/>
    </source>
</evidence>
<gene>
    <name evidence="8" type="ORF">PEVE_00009142</name>
</gene>
<feature type="domain" description="Homeobox" evidence="7">
    <location>
        <begin position="1"/>
        <end position="46"/>
    </location>
</feature>
<comment type="subcellular location">
    <subcellularLocation>
        <location evidence="1 5 6">Nucleus</location>
    </subcellularLocation>
</comment>
<accession>A0ABN8R2S0</accession>
<keyword evidence="4 5" id="KW-0539">Nucleus</keyword>
<evidence type="ECO:0000256" key="6">
    <source>
        <dbReference type="RuleBase" id="RU000682"/>
    </source>
</evidence>
<dbReference type="SUPFAM" id="SSF46689">
    <property type="entry name" value="Homeodomain-like"/>
    <property type="match status" value="1"/>
</dbReference>
<keyword evidence="9" id="KW-1185">Reference proteome</keyword>
<evidence type="ECO:0000256" key="2">
    <source>
        <dbReference type="ARBA" id="ARBA00023125"/>
    </source>
</evidence>
<feature type="non-terminal residue" evidence="8">
    <location>
        <position position="1"/>
    </location>
</feature>
<dbReference type="Gene3D" id="1.10.10.60">
    <property type="entry name" value="Homeodomain-like"/>
    <property type="match status" value="1"/>
</dbReference>
<dbReference type="PANTHER" id="PTHR46123:SF3">
    <property type="entry name" value="DOUBLE HOMEOBOX PROTEIN 1-RELATED"/>
    <property type="match status" value="1"/>
</dbReference>
<evidence type="ECO:0000256" key="5">
    <source>
        <dbReference type="PROSITE-ProRule" id="PRU00108"/>
    </source>
</evidence>
<dbReference type="InterPro" id="IPR009057">
    <property type="entry name" value="Homeodomain-like_sf"/>
</dbReference>
<dbReference type="Proteomes" id="UP001159427">
    <property type="component" value="Unassembled WGS sequence"/>
</dbReference>
<name>A0ABN8R2S0_9CNID</name>
<dbReference type="EMBL" id="CALNXI010001629">
    <property type="protein sequence ID" value="CAH3173673.1"/>
    <property type="molecule type" value="Genomic_DNA"/>
</dbReference>
<evidence type="ECO:0000256" key="1">
    <source>
        <dbReference type="ARBA" id="ARBA00004123"/>
    </source>
</evidence>
<evidence type="ECO:0000256" key="3">
    <source>
        <dbReference type="ARBA" id="ARBA00023155"/>
    </source>
</evidence>
<sequence>ERRRRTKFSDEQLARLEEIFQKDRYPGIYLRERIARELGLEHCIIQFPLKCFD</sequence>
<reference evidence="8 9" key="1">
    <citation type="submission" date="2022-05" db="EMBL/GenBank/DDBJ databases">
        <authorList>
            <consortium name="Genoscope - CEA"/>
            <person name="William W."/>
        </authorList>
    </citation>
    <scope>NUCLEOTIDE SEQUENCE [LARGE SCALE GENOMIC DNA]</scope>
</reference>
<keyword evidence="3 5" id="KW-0371">Homeobox</keyword>
<dbReference type="SMART" id="SM00389">
    <property type="entry name" value="HOX"/>
    <property type="match status" value="1"/>
</dbReference>
<evidence type="ECO:0000256" key="4">
    <source>
        <dbReference type="ARBA" id="ARBA00023242"/>
    </source>
</evidence>
<dbReference type="InterPro" id="IPR001356">
    <property type="entry name" value="HD"/>
</dbReference>
<evidence type="ECO:0000259" key="7">
    <source>
        <dbReference type="PROSITE" id="PS50071"/>
    </source>
</evidence>
<keyword evidence="2 5" id="KW-0238">DNA-binding</keyword>
<proteinExistence type="predicted"/>
<comment type="caution">
    <text evidence="8">The sequence shown here is derived from an EMBL/GenBank/DDBJ whole genome shotgun (WGS) entry which is preliminary data.</text>
</comment>
<organism evidence="8 9">
    <name type="scientific">Porites evermanni</name>
    <dbReference type="NCBI Taxonomy" id="104178"/>
    <lineage>
        <taxon>Eukaryota</taxon>
        <taxon>Metazoa</taxon>
        <taxon>Cnidaria</taxon>
        <taxon>Anthozoa</taxon>
        <taxon>Hexacorallia</taxon>
        <taxon>Scleractinia</taxon>
        <taxon>Fungiina</taxon>
        <taxon>Poritidae</taxon>
        <taxon>Porites</taxon>
    </lineage>
</organism>
<dbReference type="CDD" id="cd00086">
    <property type="entry name" value="homeodomain"/>
    <property type="match status" value="1"/>
</dbReference>
<dbReference type="PANTHER" id="PTHR46123">
    <property type="entry name" value="MIX-TYPE HOMEOBOX GENE 1-RELATED"/>
    <property type="match status" value="1"/>
</dbReference>
<protein>
    <recommendedName>
        <fullName evidence="7">Homeobox domain-containing protein</fullName>
    </recommendedName>
</protein>
<dbReference type="PROSITE" id="PS50071">
    <property type="entry name" value="HOMEOBOX_2"/>
    <property type="match status" value="1"/>
</dbReference>
<evidence type="ECO:0000313" key="8">
    <source>
        <dbReference type="EMBL" id="CAH3173673.1"/>
    </source>
</evidence>
<feature type="DNA-binding region" description="Homeobox" evidence="5">
    <location>
        <begin position="3"/>
        <end position="47"/>
    </location>
</feature>
<dbReference type="InterPro" id="IPR051306">
    <property type="entry name" value="Homeobox_regulator"/>
</dbReference>